<name>A0A318YK21_ASPNB</name>
<feature type="compositionally biased region" description="Basic residues" evidence="1">
    <location>
        <begin position="14"/>
        <end position="24"/>
    </location>
</feature>
<proteinExistence type="predicted"/>
<evidence type="ECO:0000313" key="2">
    <source>
        <dbReference type="EMBL" id="PYH34901.1"/>
    </source>
</evidence>
<dbReference type="AlphaFoldDB" id="A0A318YK21"/>
<dbReference type="GeneID" id="37130873"/>
<evidence type="ECO:0000313" key="3">
    <source>
        <dbReference type="Proteomes" id="UP000247647"/>
    </source>
</evidence>
<dbReference type="RefSeq" id="XP_025480379.1">
    <property type="nucleotide sequence ID" value="XM_025628417.1"/>
</dbReference>
<sequence>MSSFWNPNYNATSSHRKRRPRNKGKQREENTAIPFFGSSTSARWQRPSSSSPSSSSKYEEEDLVLVRRKDSPPWWWLLLVEGTSGVTVMKAAKDEHGSRRRPGHRVLEPLVEGKVASFFPARLDEEE</sequence>
<feature type="region of interest" description="Disordered" evidence="1">
    <location>
        <begin position="1"/>
        <end position="61"/>
    </location>
</feature>
<evidence type="ECO:0000256" key="1">
    <source>
        <dbReference type="SAM" id="MobiDB-lite"/>
    </source>
</evidence>
<dbReference type="Proteomes" id="UP000247647">
    <property type="component" value="Unassembled WGS sequence"/>
</dbReference>
<reference evidence="2" key="1">
    <citation type="submission" date="2016-12" db="EMBL/GenBank/DDBJ databases">
        <title>The genomes of Aspergillus section Nigri reveals drivers in fungal speciation.</title>
        <authorList>
            <consortium name="DOE Joint Genome Institute"/>
            <person name="Vesth T.C."/>
            <person name="Nybo J."/>
            <person name="Theobald S."/>
            <person name="Brandl J."/>
            <person name="Frisvad J.C."/>
            <person name="Nielsen K.F."/>
            <person name="Lyhne E.K."/>
            <person name="Kogle M.E."/>
            <person name="Kuo A."/>
            <person name="Riley R."/>
            <person name="Clum A."/>
            <person name="Nolan M."/>
            <person name="Lipzen A."/>
            <person name="Salamov A."/>
            <person name="Henrissat B."/>
            <person name="Wiebenga A."/>
            <person name="De Vries R.P."/>
            <person name="Grigoriev I.V."/>
            <person name="Mortensen U.H."/>
            <person name="Andersen M.R."/>
            <person name="Baker S.E."/>
        </authorList>
    </citation>
    <scope>NUCLEOTIDE SEQUENCE [LARGE SCALE GENOMIC DNA]</scope>
    <source>
        <strain evidence="2">CBS 115656</strain>
    </source>
</reference>
<feature type="compositionally biased region" description="Polar residues" evidence="1">
    <location>
        <begin position="1"/>
        <end position="13"/>
    </location>
</feature>
<organism evidence="2 3">
    <name type="scientific">Aspergillus neoniger (strain CBS 115656)</name>
    <dbReference type="NCBI Taxonomy" id="1448310"/>
    <lineage>
        <taxon>Eukaryota</taxon>
        <taxon>Fungi</taxon>
        <taxon>Dikarya</taxon>
        <taxon>Ascomycota</taxon>
        <taxon>Pezizomycotina</taxon>
        <taxon>Eurotiomycetes</taxon>
        <taxon>Eurotiomycetidae</taxon>
        <taxon>Eurotiales</taxon>
        <taxon>Aspergillaceae</taxon>
        <taxon>Aspergillus</taxon>
        <taxon>Aspergillus subgen. Circumdati</taxon>
    </lineage>
</organism>
<feature type="compositionally biased region" description="Low complexity" evidence="1">
    <location>
        <begin position="38"/>
        <end position="56"/>
    </location>
</feature>
<accession>A0A318YK21</accession>
<keyword evidence="3" id="KW-1185">Reference proteome</keyword>
<protein>
    <submittedName>
        <fullName evidence="2">Uncharacterized protein</fullName>
    </submittedName>
</protein>
<dbReference type="EMBL" id="KZ821458">
    <property type="protein sequence ID" value="PYH34901.1"/>
    <property type="molecule type" value="Genomic_DNA"/>
</dbReference>
<gene>
    <name evidence="2" type="ORF">BO87DRAFT_45045</name>
</gene>
<dbReference type="OrthoDB" id="4473650at2759"/>